<reference evidence="10 11" key="1">
    <citation type="journal article" date="2016" name="Nat. Commun.">
        <title>Thousands of microbial genomes shed light on interconnected biogeochemical processes in an aquifer system.</title>
        <authorList>
            <person name="Anantharaman K."/>
            <person name="Brown C.T."/>
            <person name="Hug L.A."/>
            <person name="Sharon I."/>
            <person name="Castelle C.J."/>
            <person name="Probst A.J."/>
            <person name="Thomas B.C."/>
            <person name="Singh A."/>
            <person name="Wilkins M.J."/>
            <person name="Karaoz U."/>
            <person name="Brodie E.L."/>
            <person name="Williams K.H."/>
            <person name="Hubbard S.S."/>
            <person name="Banfield J.F."/>
        </authorList>
    </citation>
    <scope>NUCLEOTIDE SEQUENCE [LARGE SCALE GENOMIC DNA]</scope>
</reference>
<organism evidence="10 11">
    <name type="scientific">Candidatus Nomurabacteria bacterium RIFCSPLOWO2_01_FULL_36_10b</name>
    <dbReference type="NCBI Taxonomy" id="1801766"/>
    <lineage>
        <taxon>Bacteria</taxon>
        <taxon>Candidatus Nomuraibacteriota</taxon>
    </lineage>
</organism>
<dbReference type="GO" id="GO:0019843">
    <property type="term" value="F:rRNA binding"/>
    <property type="evidence" value="ECO:0007669"/>
    <property type="project" value="UniProtKB-UniRule"/>
</dbReference>
<keyword evidence="3 8" id="KW-0694">RNA-binding</keyword>
<dbReference type="SMART" id="SM00322">
    <property type="entry name" value="KH"/>
    <property type="match status" value="1"/>
</dbReference>
<evidence type="ECO:0000313" key="10">
    <source>
        <dbReference type="EMBL" id="OGI83760.1"/>
    </source>
</evidence>
<dbReference type="SUPFAM" id="SSF54814">
    <property type="entry name" value="Prokaryotic type KH domain (KH-domain type II)"/>
    <property type="match status" value="1"/>
</dbReference>
<evidence type="ECO:0000259" key="9">
    <source>
        <dbReference type="PROSITE" id="PS50823"/>
    </source>
</evidence>
<evidence type="ECO:0000256" key="6">
    <source>
        <dbReference type="ARBA" id="ARBA00024998"/>
    </source>
</evidence>
<keyword evidence="4 8" id="KW-0689">Ribosomal protein</keyword>
<evidence type="ECO:0000256" key="5">
    <source>
        <dbReference type="ARBA" id="ARBA00023274"/>
    </source>
</evidence>
<dbReference type="EMBL" id="MFUQ01000012">
    <property type="protein sequence ID" value="OGI83760.1"/>
    <property type="molecule type" value="Genomic_DNA"/>
</dbReference>
<comment type="function">
    <text evidence="6 8">Binds the lower part of the 30S subunit head. Binds mRNA in the 70S ribosome, positioning it for translation.</text>
</comment>
<dbReference type="Gene3D" id="3.30.1140.32">
    <property type="entry name" value="Ribosomal protein S3, C-terminal domain"/>
    <property type="match status" value="1"/>
</dbReference>
<gene>
    <name evidence="8" type="primary">rpsC</name>
    <name evidence="10" type="ORF">A2997_01010</name>
</gene>
<dbReference type="InterPro" id="IPR005704">
    <property type="entry name" value="Ribosomal_uS3_bac-typ"/>
</dbReference>
<dbReference type="SUPFAM" id="SSF54821">
    <property type="entry name" value="Ribosomal protein S3 C-terminal domain"/>
    <property type="match status" value="1"/>
</dbReference>
<dbReference type="InterPro" id="IPR001351">
    <property type="entry name" value="Ribosomal_uS3_C"/>
</dbReference>
<keyword evidence="5 8" id="KW-0687">Ribonucleoprotein</keyword>
<dbReference type="NCBIfam" id="TIGR01009">
    <property type="entry name" value="rpsC_bact"/>
    <property type="match status" value="1"/>
</dbReference>
<dbReference type="Gene3D" id="3.30.300.20">
    <property type="match status" value="1"/>
</dbReference>
<evidence type="ECO:0000256" key="7">
    <source>
        <dbReference type="ARBA" id="ARBA00035257"/>
    </source>
</evidence>
<dbReference type="FunFam" id="3.30.300.20:FF:000001">
    <property type="entry name" value="30S ribosomal protein S3"/>
    <property type="match status" value="1"/>
</dbReference>
<dbReference type="InterPro" id="IPR015946">
    <property type="entry name" value="KH_dom-like_a/b"/>
</dbReference>
<dbReference type="Pfam" id="PF00189">
    <property type="entry name" value="Ribosomal_S3_C"/>
    <property type="match status" value="1"/>
</dbReference>
<accession>A0A1F6WPG0</accession>
<evidence type="ECO:0000256" key="1">
    <source>
        <dbReference type="ARBA" id="ARBA00010761"/>
    </source>
</evidence>
<dbReference type="PROSITE" id="PS50084">
    <property type="entry name" value="KH_TYPE_1"/>
    <property type="match status" value="1"/>
</dbReference>
<dbReference type="STRING" id="1801766.A2997_01010"/>
<evidence type="ECO:0000256" key="8">
    <source>
        <dbReference type="HAMAP-Rule" id="MF_01309"/>
    </source>
</evidence>
<name>A0A1F6WPG0_9BACT</name>
<dbReference type="Pfam" id="PF07650">
    <property type="entry name" value="KH_2"/>
    <property type="match status" value="1"/>
</dbReference>
<dbReference type="PANTHER" id="PTHR11760">
    <property type="entry name" value="30S/40S RIBOSOMAL PROTEIN S3"/>
    <property type="match status" value="1"/>
</dbReference>
<dbReference type="GO" id="GO:0022627">
    <property type="term" value="C:cytosolic small ribosomal subunit"/>
    <property type="evidence" value="ECO:0007669"/>
    <property type="project" value="TreeGrafter"/>
</dbReference>
<dbReference type="InterPro" id="IPR004087">
    <property type="entry name" value="KH_dom"/>
</dbReference>
<keyword evidence="2 8" id="KW-0699">rRNA-binding</keyword>
<dbReference type="GO" id="GO:0003735">
    <property type="term" value="F:structural constituent of ribosome"/>
    <property type="evidence" value="ECO:0007669"/>
    <property type="project" value="InterPro"/>
</dbReference>
<comment type="caution">
    <text evidence="10">The sequence shown here is derived from an EMBL/GenBank/DDBJ whole genome shotgun (WGS) entry which is preliminary data.</text>
</comment>
<dbReference type="PANTHER" id="PTHR11760:SF19">
    <property type="entry name" value="SMALL RIBOSOMAL SUBUNIT PROTEIN US3C"/>
    <property type="match status" value="1"/>
</dbReference>
<sequence>MSQISHPYGYRLVTLRDWKSRWFTSDRRKFRSLLRADTLLREYLEDKLQSSYVSNIEFERDRKATRLILTTSRPGVLIGRSGEGVQKIKSDVMSFMRRHNIETPTDLKIDVVEVANPDADAVHIAQSIAESLRRRLPFRRVIKQALEKTMGARGVKGCRIVVSGLIGGSATMKRREQLKKGSIPLQFIRADIDYAYLPMKGHGIGIKVWIHKGDSLANNKETAS</sequence>
<protein>
    <recommendedName>
        <fullName evidence="7 8">Small ribosomal subunit protein uS3</fullName>
    </recommendedName>
</protein>
<dbReference type="InterPro" id="IPR036419">
    <property type="entry name" value="Ribosomal_S3_C_sf"/>
</dbReference>
<dbReference type="AlphaFoldDB" id="A0A1F6WPG0"/>
<dbReference type="InterPro" id="IPR004044">
    <property type="entry name" value="KH_dom_type_2"/>
</dbReference>
<feature type="domain" description="KH type-2" evidence="9">
    <location>
        <begin position="40"/>
        <end position="115"/>
    </location>
</feature>
<comment type="subunit">
    <text evidence="8">Part of the 30S ribosomal subunit. Forms a tight complex with proteins S10 and S14.</text>
</comment>
<proteinExistence type="inferred from homology"/>
<evidence type="ECO:0000256" key="2">
    <source>
        <dbReference type="ARBA" id="ARBA00022730"/>
    </source>
</evidence>
<comment type="similarity">
    <text evidence="1 8">Belongs to the universal ribosomal protein uS3 family.</text>
</comment>
<dbReference type="InterPro" id="IPR009019">
    <property type="entry name" value="KH_sf_prok-type"/>
</dbReference>
<evidence type="ECO:0000256" key="3">
    <source>
        <dbReference type="ARBA" id="ARBA00022884"/>
    </source>
</evidence>
<evidence type="ECO:0000313" key="11">
    <source>
        <dbReference type="Proteomes" id="UP000179448"/>
    </source>
</evidence>
<dbReference type="InterPro" id="IPR057258">
    <property type="entry name" value="Ribosomal_uS3"/>
</dbReference>
<dbReference type="HAMAP" id="MF_01309_B">
    <property type="entry name" value="Ribosomal_uS3_B"/>
    <property type="match status" value="1"/>
</dbReference>
<dbReference type="CDD" id="cd02412">
    <property type="entry name" value="KH-II_30S_S3"/>
    <property type="match status" value="1"/>
</dbReference>
<dbReference type="PROSITE" id="PS50823">
    <property type="entry name" value="KH_TYPE_2"/>
    <property type="match status" value="1"/>
</dbReference>
<evidence type="ECO:0000256" key="4">
    <source>
        <dbReference type="ARBA" id="ARBA00022980"/>
    </source>
</evidence>
<dbReference type="Proteomes" id="UP000179448">
    <property type="component" value="Unassembled WGS sequence"/>
</dbReference>
<dbReference type="GO" id="GO:0003729">
    <property type="term" value="F:mRNA binding"/>
    <property type="evidence" value="ECO:0007669"/>
    <property type="project" value="UniProtKB-UniRule"/>
</dbReference>
<dbReference type="GO" id="GO:0006412">
    <property type="term" value="P:translation"/>
    <property type="evidence" value="ECO:0007669"/>
    <property type="project" value="UniProtKB-UniRule"/>
</dbReference>